<feature type="region of interest" description="Disordered" evidence="2">
    <location>
        <begin position="1"/>
        <end position="26"/>
    </location>
</feature>
<dbReference type="Pfam" id="PF00172">
    <property type="entry name" value="Zn_clus"/>
    <property type="match status" value="1"/>
</dbReference>
<dbReference type="PANTHER" id="PTHR46910:SF5">
    <property type="entry name" value="ZN(II)2CYS6 TRANSCRIPTION FACTOR (EUROFUNG)"/>
    <property type="match status" value="1"/>
</dbReference>
<dbReference type="PROSITE" id="PS00463">
    <property type="entry name" value="ZN2_CY6_FUNGAL_1"/>
    <property type="match status" value="1"/>
</dbReference>
<evidence type="ECO:0000313" key="5">
    <source>
        <dbReference type="Proteomes" id="UP000722485"/>
    </source>
</evidence>
<dbReference type="AlphaFoldDB" id="A0A9P5LI32"/>
<sequence>MANRSPTDADGDEKSSNSPPQNTSFTLLPRACESCHSRKIRCDKTSPCSHCRQAGIPCKKATRRPREKRNRVVPSSRHDEKLELIDRRIEEVTQILHDIKTGWPTPLAQSAPSISPAANGMDAVVKISSSPFGDVSQGAVNSPVVEGESSFAAQSAFASDFLHKAVRDVPFQDSDGNMNEIMDSLQCIIGTLKRQSSDTEMSYPSAKGVFCPSLRGSALPPIETTVALIRAAKSNPYESSAWMYDFFPLEYFSDICLRIYFSEDFSAADFIIANAGLQQLFLEHSLSTSADKTKTLEHMQMCRANLETALINLPLHLPGTSTSVTMWVNTARCQGNVYEHLYSPESISQPDEIRKSRVQALANDLQEISRTVCEMGDQHLQTARNRFGDRIIEFITLSDDMLRLSLLTLVYRASPPAKGSASTFIPDCIEAARATLQRHQDFLTIFEDVNSLYFINYVHW</sequence>
<evidence type="ECO:0000313" key="4">
    <source>
        <dbReference type="EMBL" id="KAF7551908.1"/>
    </source>
</evidence>
<dbReference type="SMART" id="SM00066">
    <property type="entry name" value="GAL4"/>
    <property type="match status" value="1"/>
</dbReference>
<keyword evidence="5" id="KW-1185">Reference proteome</keyword>
<dbReference type="SUPFAM" id="SSF57701">
    <property type="entry name" value="Zn2/Cys6 DNA-binding domain"/>
    <property type="match status" value="1"/>
</dbReference>
<feature type="domain" description="Zn(2)-C6 fungal-type" evidence="3">
    <location>
        <begin position="31"/>
        <end position="58"/>
    </location>
</feature>
<gene>
    <name evidence="4" type="ORF">G7Z17_g4686</name>
</gene>
<proteinExistence type="predicted"/>
<organism evidence="4 5">
    <name type="scientific">Cylindrodendrum hubeiense</name>
    <dbReference type="NCBI Taxonomy" id="595255"/>
    <lineage>
        <taxon>Eukaryota</taxon>
        <taxon>Fungi</taxon>
        <taxon>Dikarya</taxon>
        <taxon>Ascomycota</taxon>
        <taxon>Pezizomycotina</taxon>
        <taxon>Sordariomycetes</taxon>
        <taxon>Hypocreomycetidae</taxon>
        <taxon>Hypocreales</taxon>
        <taxon>Nectriaceae</taxon>
        <taxon>Cylindrodendrum</taxon>
    </lineage>
</organism>
<evidence type="ECO:0000256" key="2">
    <source>
        <dbReference type="SAM" id="MobiDB-lite"/>
    </source>
</evidence>
<dbReference type="PROSITE" id="PS50048">
    <property type="entry name" value="ZN2_CY6_FUNGAL_2"/>
    <property type="match status" value="1"/>
</dbReference>
<dbReference type="InterPro" id="IPR036864">
    <property type="entry name" value="Zn2-C6_fun-type_DNA-bd_sf"/>
</dbReference>
<evidence type="ECO:0000259" key="3">
    <source>
        <dbReference type="PROSITE" id="PS50048"/>
    </source>
</evidence>
<protein>
    <recommendedName>
        <fullName evidence="3">Zn(2)-C6 fungal-type domain-containing protein</fullName>
    </recommendedName>
</protein>
<dbReference type="InterPro" id="IPR001138">
    <property type="entry name" value="Zn2Cys6_DnaBD"/>
</dbReference>
<comment type="caution">
    <text evidence="4">The sequence shown here is derived from an EMBL/GenBank/DDBJ whole genome shotgun (WGS) entry which is preliminary data.</text>
</comment>
<dbReference type="OrthoDB" id="103819at2759"/>
<dbReference type="InterPro" id="IPR050987">
    <property type="entry name" value="AtrR-like"/>
</dbReference>
<reference evidence="4" key="1">
    <citation type="submission" date="2020-03" db="EMBL/GenBank/DDBJ databases">
        <title>Draft Genome Sequence of Cylindrodendrum hubeiense.</title>
        <authorList>
            <person name="Buettner E."/>
            <person name="Kellner H."/>
        </authorList>
    </citation>
    <scope>NUCLEOTIDE SEQUENCE</scope>
    <source>
        <strain evidence="4">IHI 201604</strain>
    </source>
</reference>
<dbReference type="EMBL" id="JAANBB010000069">
    <property type="protein sequence ID" value="KAF7551908.1"/>
    <property type="molecule type" value="Genomic_DNA"/>
</dbReference>
<dbReference type="CDD" id="cd00067">
    <property type="entry name" value="GAL4"/>
    <property type="match status" value="1"/>
</dbReference>
<name>A0A9P5LI32_9HYPO</name>
<feature type="compositionally biased region" description="Polar residues" evidence="2">
    <location>
        <begin position="16"/>
        <end position="26"/>
    </location>
</feature>
<evidence type="ECO:0000256" key="1">
    <source>
        <dbReference type="ARBA" id="ARBA00023242"/>
    </source>
</evidence>
<dbReference type="GO" id="GO:0008270">
    <property type="term" value="F:zinc ion binding"/>
    <property type="evidence" value="ECO:0007669"/>
    <property type="project" value="InterPro"/>
</dbReference>
<accession>A0A9P5LI32</accession>
<dbReference type="CDD" id="cd12148">
    <property type="entry name" value="fungal_TF_MHR"/>
    <property type="match status" value="1"/>
</dbReference>
<dbReference type="PANTHER" id="PTHR46910">
    <property type="entry name" value="TRANSCRIPTION FACTOR PDR1"/>
    <property type="match status" value="1"/>
</dbReference>
<dbReference type="GO" id="GO:0000981">
    <property type="term" value="F:DNA-binding transcription factor activity, RNA polymerase II-specific"/>
    <property type="evidence" value="ECO:0007669"/>
    <property type="project" value="InterPro"/>
</dbReference>
<dbReference type="Gene3D" id="4.10.240.10">
    <property type="entry name" value="Zn(2)-C6 fungal-type DNA-binding domain"/>
    <property type="match status" value="1"/>
</dbReference>
<dbReference type="Proteomes" id="UP000722485">
    <property type="component" value="Unassembled WGS sequence"/>
</dbReference>
<keyword evidence="1" id="KW-0539">Nucleus</keyword>